<accession>A0A849VA99</accession>
<protein>
    <submittedName>
        <fullName evidence="2">GPW/gp25 family protein</fullName>
    </submittedName>
</protein>
<dbReference type="RefSeq" id="WP_171625606.1">
    <property type="nucleotide sequence ID" value="NZ_JABBPG010000002.1"/>
</dbReference>
<dbReference type="EMBL" id="JABBPG010000002">
    <property type="protein sequence ID" value="NOU50549.1"/>
    <property type="molecule type" value="Genomic_DNA"/>
</dbReference>
<dbReference type="InterPro" id="IPR007048">
    <property type="entry name" value="IraD/Gp25-like"/>
</dbReference>
<organism evidence="2 3">
    <name type="scientific">Pseudoalteromonas caenipelagi</name>
    <dbReference type="NCBI Taxonomy" id="2726988"/>
    <lineage>
        <taxon>Bacteria</taxon>
        <taxon>Pseudomonadati</taxon>
        <taxon>Pseudomonadota</taxon>
        <taxon>Gammaproteobacteria</taxon>
        <taxon>Alteromonadales</taxon>
        <taxon>Pseudoalteromonadaceae</taxon>
        <taxon>Pseudoalteromonas</taxon>
    </lineage>
</organism>
<keyword evidence="3" id="KW-1185">Reference proteome</keyword>
<gene>
    <name evidence="2" type="ORF">HG263_08340</name>
</gene>
<sequence length="135" mass="15162">MKETHFLGQGWGFPPRFSANGAGVNMVSAEEDIRQALYILLFTQLGQRPMAPSFGTAIADYVFESPDGNTLAWLKEHIAGQVIALEPRVDLKNVDVALSFEQGQKLEIDLDYVVRDTNTRTNFVFPFYLTEYQGV</sequence>
<reference evidence="2 3" key="1">
    <citation type="submission" date="2020-04" db="EMBL/GenBank/DDBJ databases">
        <title>Pseudoalteromonas caenipelagi sp. nov., isolated from a tidal flat.</title>
        <authorList>
            <person name="Park S."/>
            <person name="Yoon J.-H."/>
        </authorList>
    </citation>
    <scope>NUCLEOTIDE SEQUENCE [LARGE SCALE GENOMIC DNA]</scope>
    <source>
        <strain evidence="2 3">JBTF-M23</strain>
    </source>
</reference>
<proteinExistence type="predicted"/>
<dbReference type="SUPFAM" id="SSF160719">
    <property type="entry name" value="gpW/gp25-like"/>
    <property type="match status" value="1"/>
</dbReference>
<evidence type="ECO:0000313" key="2">
    <source>
        <dbReference type="EMBL" id="NOU50549.1"/>
    </source>
</evidence>
<dbReference type="Gene3D" id="3.10.450.40">
    <property type="match status" value="1"/>
</dbReference>
<evidence type="ECO:0000313" key="3">
    <source>
        <dbReference type="Proteomes" id="UP000586305"/>
    </source>
</evidence>
<dbReference type="Pfam" id="PF04965">
    <property type="entry name" value="GPW_gp25"/>
    <property type="match status" value="1"/>
</dbReference>
<dbReference type="Proteomes" id="UP000586305">
    <property type="component" value="Unassembled WGS sequence"/>
</dbReference>
<feature type="domain" description="IraD/Gp25-like" evidence="1">
    <location>
        <begin position="28"/>
        <end position="118"/>
    </location>
</feature>
<name>A0A849VA99_9GAMM</name>
<comment type="caution">
    <text evidence="2">The sequence shown here is derived from an EMBL/GenBank/DDBJ whole genome shotgun (WGS) entry which is preliminary data.</text>
</comment>
<dbReference type="AlphaFoldDB" id="A0A849VA99"/>
<evidence type="ECO:0000259" key="1">
    <source>
        <dbReference type="Pfam" id="PF04965"/>
    </source>
</evidence>